<keyword evidence="7" id="KW-1185">Reference proteome</keyword>
<reference evidence="7" key="1">
    <citation type="journal article" date="2019" name="Int. J. Syst. Evol. Microbiol.">
        <title>The Global Catalogue of Microorganisms (GCM) 10K type strain sequencing project: providing services to taxonomists for standard genome sequencing and annotation.</title>
        <authorList>
            <consortium name="The Broad Institute Genomics Platform"/>
            <consortium name="The Broad Institute Genome Sequencing Center for Infectious Disease"/>
            <person name="Wu L."/>
            <person name="Ma J."/>
        </authorList>
    </citation>
    <scope>NUCLEOTIDE SEQUENCE [LARGE SCALE GENOMIC DNA]</scope>
    <source>
        <strain evidence="7">KCTC 22280</strain>
    </source>
</reference>
<gene>
    <name evidence="6" type="ORF">GCM10007071_27300</name>
</gene>
<dbReference type="InterPro" id="IPR050109">
    <property type="entry name" value="HTH-type_TetR-like_transc_reg"/>
</dbReference>
<dbReference type="SUPFAM" id="SSF48498">
    <property type="entry name" value="Tetracyclin repressor-like, C-terminal domain"/>
    <property type="match status" value="1"/>
</dbReference>
<protein>
    <submittedName>
        <fullName evidence="6">TetR family transcriptional regulator</fullName>
    </submittedName>
</protein>
<feature type="DNA-binding region" description="H-T-H motif" evidence="4">
    <location>
        <begin position="39"/>
        <end position="58"/>
    </location>
</feature>
<comment type="caution">
    <text evidence="6">The sequence shown here is derived from an EMBL/GenBank/DDBJ whole genome shotgun (WGS) entry which is preliminary data.</text>
</comment>
<name>A0ABQ3B4G2_9GAMM</name>
<keyword evidence="1" id="KW-0805">Transcription regulation</keyword>
<proteinExistence type="predicted"/>
<dbReference type="PANTHER" id="PTHR30055:SF234">
    <property type="entry name" value="HTH-TYPE TRANSCRIPTIONAL REGULATOR BETI"/>
    <property type="match status" value="1"/>
</dbReference>
<dbReference type="SUPFAM" id="SSF46689">
    <property type="entry name" value="Homeodomain-like"/>
    <property type="match status" value="1"/>
</dbReference>
<dbReference type="PROSITE" id="PS50977">
    <property type="entry name" value="HTH_TETR_2"/>
    <property type="match status" value="1"/>
</dbReference>
<dbReference type="PRINTS" id="PR00455">
    <property type="entry name" value="HTHTETR"/>
</dbReference>
<feature type="domain" description="HTH tetR-type" evidence="5">
    <location>
        <begin position="16"/>
        <end position="76"/>
    </location>
</feature>
<dbReference type="PANTHER" id="PTHR30055">
    <property type="entry name" value="HTH-TYPE TRANSCRIPTIONAL REGULATOR RUTR"/>
    <property type="match status" value="1"/>
</dbReference>
<dbReference type="EMBL" id="BMXV01000006">
    <property type="protein sequence ID" value="GGY78518.1"/>
    <property type="molecule type" value="Genomic_DNA"/>
</dbReference>
<dbReference type="Pfam" id="PF00440">
    <property type="entry name" value="TetR_N"/>
    <property type="match status" value="1"/>
</dbReference>
<dbReference type="InterPro" id="IPR036271">
    <property type="entry name" value="Tet_transcr_reg_TetR-rel_C_sf"/>
</dbReference>
<evidence type="ECO:0000256" key="3">
    <source>
        <dbReference type="ARBA" id="ARBA00023163"/>
    </source>
</evidence>
<sequence>MASPLDPIKRSYKSTEQRQSAIIEAVVHLCAEQDPSTLTTARIASEVGLSQGALFKHFPNKNSLWESVAEWVSGQLTERVFSVAGQHERADEALEAMFLAHIGFIVRHPGIPRLMLGELQKPGNGAAKRIVRETLADYRQKVIKLLNLGIEQQRIAAAIDTEAAAVLYLGAIQGLVVQGMIGGDIRSLEQAAPRIFRLFSASFKEIPDAPQA</sequence>
<dbReference type="InterPro" id="IPR001647">
    <property type="entry name" value="HTH_TetR"/>
</dbReference>
<dbReference type="InterPro" id="IPR009057">
    <property type="entry name" value="Homeodomain-like_sf"/>
</dbReference>
<dbReference type="RefSeq" id="WP_189577337.1">
    <property type="nucleotide sequence ID" value="NZ_BMXV01000006.1"/>
</dbReference>
<organism evidence="6 7">
    <name type="scientific">Marinobacter zhanjiangensis</name>
    <dbReference type="NCBI Taxonomy" id="578215"/>
    <lineage>
        <taxon>Bacteria</taxon>
        <taxon>Pseudomonadati</taxon>
        <taxon>Pseudomonadota</taxon>
        <taxon>Gammaproteobacteria</taxon>
        <taxon>Pseudomonadales</taxon>
        <taxon>Marinobacteraceae</taxon>
        <taxon>Marinobacter</taxon>
    </lineage>
</organism>
<evidence type="ECO:0000256" key="4">
    <source>
        <dbReference type="PROSITE-ProRule" id="PRU00335"/>
    </source>
</evidence>
<evidence type="ECO:0000256" key="2">
    <source>
        <dbReference type="ARBA" id="ARBA00023125"/>
    </source>
</evidence>
<evidence type="ECO:0000313" key="7">
    <source>
        <dbReference type="Proteomes" id="UP000601597"/>
    </source>
</evidence>
<evidence type="ECO:0000313" key="6">
    <source>
        <dbReference type="EMBL" id="GGY78518.1"/>
    </source>
</evidence>
<dbReference type="Gene3D" id="1.10.357.10">
    <property type="entry name" value="Tetracycline Repressor, domain 2"/>
    <property type="match status" value="1"/>
</dbReference>
<dbReference type="Proteomes" id="UP000601597">
    <property type="component" value="Unassembled WGS sequence"/>
</dbReference>
<evidence type="ECO:0000259" key="5">
    <source>
        <dbReference type="PROSITE" id="PS50977"/>
    </source>
</evidence>
<evidence type="ECO:0000256" key="1">
    <source>
        <dbReference type="ARBA" id="ARBA00023015"/>
    </source>
</evidence>
<keyword evidence="2 4" id="KW-0238">DNA-binding</keyword>
<accession>A0ABQ3B4G2</accession>
<keyword evidence="3" id="KW-0804">Transcription</keyword>